<proteinExistence type="predicted"/>
<dbReference type="CDD" id="cd06222">
    <property type="entry name" value="RNase_H_like"/>
    <property type="match status" value="1"/>
</dbReference>
<dbReference type="Pfam" id="PF13456">
    <property type="entry name" value="RVT_3"/>
    <property type="match status" value="1"/>
</dbReference>
<comment type="caution">
    <text evidence="3">The sequence shown here is derived from an EMBL/GenBank/DDBJ whole genome shotgun (WGS) entry which is preliminary data.</text>
</comment>
<dbReference type="Proteomes" id="UP000593572">
    <property type="component" value="Unassembled WGS sequence"/>
</dbReference>
<evidence type="ECO:0000313" key="4">
    <source>
        <dbReference type="Proteomes" id="UP000593572"/>
    </source>
</evidence>
<sequence>MTRSASMDLKRKATLRSNAFVFYQTAKFNLKQPWTSGGERGVIYIATIGYGVGILGWILGDFIGVEAKAMLEGLKLAWERGFRQVEVETDNALLLEILHFVKLRLLSRDGNRVADCLAKEILNQLIILDELSIYVRRLLKIDVYHVTSDVIDGN</sequence>
<dbReference type="PANTHER" id="PTHR47723:SF24">
    <property type="entry name" value="RNASE H TYPE-1 DOMAIN-CONTAINING PROTEIN"/>
    <property type="match status" value="1"/>
</dbReference>
<evidence type="ECO:0000313" key="3">
    <source>
        <dbReference type="EMBL" id="MBA0551353.1"/>
    </source>
</evidence>
<feature type="transmembrane region" description="Helical" evidence="1">
    <location>
        <begin position="41"/>
        <end position="60"/>
    </location>
</feature>
<evidence type="ECO:0000256" key="1">
    <source>
        <dbReference type="SAM" id="Phobius"/>
    </source>
</evidence>
<protein>
    <recommendedName>
        <fullName evidence="2">RNase H type-1 domain-containing protein</fullName>
    </recommendedName>
</protein>
<organism evidence="3 4">
    <name type="scientific">Gossypium lobatum</name>
    <dbReference type="NCBI Taxonomy" id="34289"/>
    <lineage>
        <taxon>Eukaryota</taxon>
        <taxon>Viridiplantae</taxon>
        <taxon>Streptophyta</taxon>
        <taxon>Embryophyta</taxon>
        <taxon>Tracheophyta</taxon>
        <taxon>Spermatophyta</taxon>
        <taxon>Magnoliopsida</taxon>
        <taxon>eudicotyledons</taxon>
        <taxon>Gunneridae</taxon>
        <taxon>Pentapetalae</taxon>
        <taxon>rosids</taxon>
        <taxon>malvids</taxon>
        <taxon>Malvales</taxon>
        <taxon>Malvaceae</taxon>
        <taxon>Malvoideae</taxon>
        <taxon>Gossypium</taxon>
    </lineage>
</organism>
<dbReference type="GO" id="GO:0004523">
    <property type="term" value="F:RNA-DNA hybrid ribonuclease activity"/>
    <property type="evidence" value="ECO:0007669"/>
    <property type="project" value="InterPro"/>
</dbReference>
<dbReference type="InterPro" id="IPR053151">
    <property type="entry name" value="RNase_H-like"/>
</dbReference>
<name>A0A7J8LG14_9ROSI</name>
<reference evidence="3 4" key="1">
    <citation type="journal article" date="2019" name="Genome Biol. Evol.">
        <title>Insights into the evolution of the New World diploid cottons (Gossypium, subgenus Houzingenia) based on genome sequencing.</title>
        <authorList>
            <person name="Grover C.E."/>
            <person name="Arick M.A. 2nd"/>
            <person name="Thrash A."/>
            <person name="Conover J.L."/>
            <person name="Sanders W.S."/>
            <person name="Peterson D.G."/>
            <person name="Frelichowski J.E."/>
            <person name="Scheffler J.A."/>
            <person name="Scheffler B.E."/>
            <person name="Wendel J.F."/>
        </authorList>
    </citation>
    <scope>NUCLEOTIDE SEQUENCE [LARGE SCALE GENOMIC DNA]</scope>
    <source>
        <strain evidence="3">157</strain>
        <tissue evidence="3">Leaf</tissue>
    </source>
</reference>
<accession>A0A7J8LG14</accession>
<keyword evidence="1" id="KW-0472">Membrane</keyword>
<dbReference type="InterPro" id="IPR044730">
    <property type="entry name" value="RNase_H-like_dom_plant"/>
</dbReference>
<feature type="domain" description="RNase H type-1" evidence="2">
    <location>
        <begin position="65"/>
        <end position="98"/>
    </location>
</feature>
<dbReference type="EMBL" id="JABEZX010000002">
    <property type="protein sequence ID" value="MBA0551353.1"/>
    <property type="molecule type" value="Genomic_DNA"/>
</dbReference>
<dbReference type="InterPro" id="IPR002156">
    <property type="entry name" value="RNaseH_domain"/>
</dbReference>
<keyword evidence="1" id="KW-1133">Transmembrane helix</keyword>
<keyword evidence="4" id="KW-1185">Reference proteome</keyword>
<dbReference type="PANTHER" id="PTHR47723">
    <property type="entry name" value="OS05G0353850 PROTEIN"/>
    <property type="match status" value="1"/>
</dbReference>
<gene>
    <name evidence="3" type="ORF">Golob_022241</name>
</gene>
<dbReference type="GO" id="GO:0003676">
    <property type="term" value="F:nucleic acid binding"/>
    <property type="evidence" value="ECO:0007669"/>
    <property type="project" value="InterPro"/>
</dbReference>
<evidence type="ECO:0000259" key="2">
    <source>
        <dbReference type="Pfam" id="PF13456"/>
    </source>
</evidence>
<keyword evidence="1" id="KW-0812">Transmembrane</keyword>
<dbReference type="AlphaFoldDB" id="A0A7J8LG14"/>